<gene>
    <name evidence="4" type="ORF">C5749_16960</name>
</gene>
<protein>
    <recommendedName>
        <fullName evidence="3">Thioredoxin domain-containing protein</fullName>
    </recommendedName>
</protein>
<dbReference type="Proteomes" id="UP000238642">
    <property type="component" value="Unassembled WGS sequence"/>
</dbReference>
<feature type="domain" description="Thioredoxin" evidence="3">
    <location>
        <begin position="13"/>
        <end position="180"/>
    </location>
</feature>
<evidence type="ECO:0000259" key="3">
    <source>
        <dbReference type="PROSITE" id="PS51352"/>
    </source>
</evidence>
<keyword evidence="5" id="KW-1185">Reference proteome</keyword>
<proteinExistence type="predicted"/>
<dbReference type="SUPFAM" id="SSF52833">
    <property type="entry name" value="Thioredoxin-like"/>
    <property type="match status" value="1"/>
</dbReference>
<evidence type="ECO:0000256" key="1">
    <source>
        <dbReference type="ARBA" id="ARBA00023284"/>
    </source>
</evidence>
<evidence type="ECO:0000256" key="2">
    <source>
        <dbReference type="SAM" id="MobiDB-lite"/>
    </source>
</evidence>
<feature type="compositionally biased region" description="Polar residues" evidence="2">
    <location>
        <begin position="1"/>
        <end position="14"/>
    </location>
</feature>
<dbReference type="PROSITE" id="PS00194">
    <property type="entry name" value="THIOREDOXIN_1"/>
    <property type="match status" value="1"/>
</dbReference>
<name>A0A2S9JGB5_9SPHI</name>
<reference evidence="4 5" key="1">
    <citation type="submission" date="2018-02" db="EMBL/GenBank/DDBJ databases">
        <title>The draft genome of Sphingobacterium gobiense H7.</title>
        <authorList>
            <person name="Li L."/>
            <person name="Liu L."/>
            <person name="Zhang X."/>
            <person name="Wang T."/>
            <person name="Liang L."/>
        </authorList>
    </citation>
    <scope>NUCLEOTIDE SEQUENCE [LARGE SCALE GENOMIC DNA]</scope>
    <source>
        <strain evidence="4 5">ACCC 05757</strain>
    </source>
</reference>
<dbReference type="InterPro" id="IPR013766">
    <property type="entry name" value="Thioredoxin_domain"/>
</dbReference>
<feature type="region of interest" description="Disordered" evidence="2">
    <location>
        <begin position="1"/>
        <end position="24"/>
    </location>
</feature>
<organism evidence="4 5">
    <name type="scientific">Sphingobacterium gobiense</name>
    <dbReference type="NCBI Taxonomy" id="1382456"/>
    <lineage>
        <taxon>Bacteria</taxon>
        <taxon>Pseudomonadati</taxon>
        <taxon>Bacteroidota</taxon>
        <taxon>Sphingobacteriia</taxon>
        <taxon>Sphingobacteriales</taxon>
        <taxon>Sphingobacteriaceae</taxon>
        <taxon>Sphingobacterium</taxon>
    </lineage>
</organism>
<evidence type="ECO:0000313" key="4">
    <source>
        <dbReference type="EMBL" id="PRD51987.1"/>
    </source>
</evidence>
<dbReference type="Gene3D" id="3.40.30.10">
    <property type="entry name" value="Glutaredoxin"/>
    <property type="match status" value="1"/>
</dbReference>
<dbReference type="PROSITE" id="PS51352">
    <property type="entry name" value="THIOREDOXIN_2"/>
    <property type="match status" value="1"/>
</dbReference>
<dbReference type="InterPro" id="IPR017937">
    <property type="entry name" value="Thioredoxin_CS"/>
</dbReference>
<keyword evidence="1" id="KW-0676">Redox-active center</keyword>
<dbReference type="EMBL" id="PVBS01000004">
    <property type="protein sequence ID" value="PRD51987.1"/>
    <property type="molecule type" value="Genomic_DNA"/>
</dbReference>
<comment type="caution">
    <text evidence="4">The sequence shown here is derived from an EMBL/GenBank/DDBJ whole genome shotgun (WGS) entry which is preliminary data.</text>
</comment>
<evidence type="ECO:0000313" key="5">
    <source>
        <dbReference type="Proteomes" id="UP000238642"/>
    </source>
</evidence>
<dbReference type="InterPro" id="IPR036249">
    <property type="entry name" value="Thioredoxin-like_sf"/>
</dbReference>
<sequence>MLFNLSTAQAQSPENGEAAEGQTEIRPLQIGETIPEELWNMPLQVVNHPTGKETISLNDYRHKELIILDFWATWCGSCLSSIRTLYHLSDNNPDVGMLPVAKQTADEIDKAQSIKYWFKDIKQVSVVNADFLSRIFNSVSVPHLVWISDGQVRAITNGLALTQDNIDDAVSGRWFKIPLKALDPYNTISRQNKKGGRE</sequence>
<dbReference type="AlphaFoldDB" id="A0A2S9JGB5"/>
<accession>A0A2S9JGB5</accession>